<keyword evidence="2" id="KW-1185">Reference proteome</keyword>
<dbReference type="EMBL" id="VSRR010054915">
    <property type="protein sequence ID" value="MPC80753.1"/>
    <property type="molecule type" value="Genomic_DNA"/>
</dbReference>
<reference evidence="1 2" key="1">
    <citation type="submission" date="2019-05" db="EMBL/GenBank/DDBJ databases">
        <title>Another draft genome of Portunus trituberculatus and its Hox gene families provides insights of decapod evolution.</title>
        <authorList>
            <person name="Jeong J.-H."/>
            <person name="Song I."/>
            <person name="Kim S."/>
            <person name="Choi T."/>
            <person name="Kim D."/>
            <person name="Ryu S."/>
            <person name="Kim W."/>
        </authorList>
    </citation>
    <scope>NUCLEOTIDE SEQUENCE [LARGE SCALE GENOMIC DNA]</scope>
    <source>
        <tissue evidence="1">Muscle</tissue>
    </source>
</reference>
<protein>
    <submittedName>
        <fullName evidence="1">Uncharacterized protein</fullName>
    </submittedName>
</protein>
<dbReference type="AlphaFoldDB" id="A0A5B7IER2"/>
<dbReference type="Proteomes" id="UP000324222">
    <property type="component" value="Unassembled WGS sequence"/>
</dbReference>
<proteinExistence type="predicted"/>
<evidence type="ECO:0000313" key="1">
    <source>
        <dbReference type="EMBL" id="MPC80753.1"/>
    </source>
</evidence>
<accession>A0A5B7IER2</accession>
<name>A0A5B7IER2_PORTR</name>
<sequence length="231" mass="25202">MRPQSFYPHLLLSPSPRTLGTKETSNTELGTALLALFNDPLPRSTFPMASCTAAVAQTFIPSCYAEVVGSRESDINREAGSRHALPSPLFSPSSTSSVLRPPFEVLSPMPPLTPPPPPPPPPIPNAKVLPVSLSSPLPLLSPCSFHSLHLPFPPSPPPPQPLTISNLSSFFPCPSSASAISRDLLQLLHNDLYIHYFCHLDFNSFSSFSPHFLQSLFLYHFVISFFSHCTT</sequence>
<organism evidence="1 2">
    <name type="scientific">Portunus trituberculatus</name>
    <name type="common">Swimming crab</name>
    <name type="synonym">Neptunus trituberculatus</name>
    <dbReference type="NCBI Taxonomy" id="210409"/>
    <lineage>
        <taxon>Eukaryota</taxon>
        <taxon>Metazoa</taxon>
        <taxon>Ecdysozoa</taxon>
        <taxon>Arthropoda</taxon>
        <taxon>Crustacea</taxon>
        <taxon>Multicrustacea</taxon>
        <taxon>Malacostraca</taxon>
        <taxon>Eumalacostraca</taxon>
        <taxon>Eucarida</taxon>
        <taxon>Decapoda</taxon>
        <taxon>Pleocyemata</taxon>
        <taxon>Brachyura</taxon>
        <taxon>Eubrachyura</taxon>
        <taxon>Portunoidea</taxon>
        <taxon>Portunidae</taxon>
        <taxon>Portuninae</taxon>
        <taxon>Portunus</taxon>
    </lineage>
</organism>
<evidence type="ECO:0000313" key="2">
    <source>
        <dbReference type="Proteomes" id="UP000324222"/>
    </source>
</evidence>
<comment type="caution">
    <text evidence="1">The sequence shown here is derived from an EMBL/GenBank/DDBJ whole genome shotgun (WGS) entry which is preliminary data.</text>
</comment>
<gene>
    <name evidence="1" type="ORF">E2C01_075341</name>
</gene>